<name>A0A0N9QQA2_9VIRU</name>
<gene>
    <name evidence="2" type="ORF">ceV_120</name>
</gene>
<feature type="coiled-coil region" evidence="1">
    <location>
        <begin position="320"/>
        <end position="347"/>
    </location>
</feature>
<dbReference type="Proteomes" id="UP000203826">
    <property type="component" value="Segment"/>
</dbReference>
<protein>
    <submittedName>
        <fullName evidence="2">Uncharacterized protein</fullName>
    </submittedName>
</protein>
<keyword evidence="1" id="KW-0175">Coiled coil</keyword>
<dbReference type="Pfam" id="PF19068">
    <property type="entry name" value="DUF5764"/>
    <property type="match status" value="1"/>
</dbReference>
<evidence type="ECO:0000313" key="2">
    <source>
        <dbReference type="EMBL" id="ALH23026.1"/>
    </source>
</evidence>
<dbReference type="InterPro" id="IPR043913">
    <property type="entry name" value="DUF5764"/>
</dbReference>
<dbReference type="EMBL" id="KT820662">
    <property type="protein sequence ID" value="ALH23026.1"/>
    <property type="molecule type" value="Genomic_DNA"/>
</dbReference>
<dbReference type="KEGG" id="vg:26048987"/>
<accession>A0A0N9QQA2</accession>
<dbReference type="OrthoDB" id="14848at10239"/>
<evidence type="ECO:0000313" key="3">
    <source>
        <dbReference type="Proteomes" id="UP000203826"/>
    </source>
</evidence>
<reference evidence="2 3" key="1">
    <citation type="journal article" date="2015" name="Genome Announc.">
        <title>The 474-Kilobase-Pair Complete Genome Sequence of CeV-01B, a Virus Infecting Haptolina (Chrysochromulina) ericina (Prymnesiophyceae).</title>
        <authorList>
            <person name="Gallot-Lavallee L."/>
            <person name="Pagarete A."/>
            <person name="Legendre M."/>
            <person name="Santini S."/>
            <person name="Sandaa R.A."/>
            <person name="Himmelbauer H."/>
            <person name="Ogata H."/>
            <person name="Bratbak G."/>
            <person name="Claverie J.M."/>
        </authorList>
    </citation>
    <scope>NUCLEOTIDE SEQUENCE [LARGE SCALE GENOMIC DNA]</scope>
    <source>
        <strain evidence="2">CeV-01B</strain>
    </source>
</reference>
<sequence>MDDYSLTSLTESKNEWCARLVSLLTHHIVVGVDSIFNEAVNICLNEEEDNKYLMTFQNLLSSIPNWNPTIIEQERKRIENDSGCKYLEDLITTVHIIQLKALTCIRVGQKQKKIDINIPSIDKFIHNIYINVARKLYTNIYLYEKDLYPLQIQKNKHEIEFLIKEAILLTIRDNIPVERILQCYMEENEEVEIPNEVPFEPKENISTTDIAVEKPKTADIPIDISNNPISSSFNLEKLAEELKLEKPKLVDNSSIEIEKNILKDEKLDSTINKPLQQAGEDLPIEVENTTKLNIDFSDKDKVFDTNGQENEVLAPKDIETLEKISEINNAKRKAEEAEEEDDKLNIGGDASLDLDIVSL</sequence>
<proteinExistence type="predicted"/>
<keyword evidence="3" id="KW-1185">Reference proteome</keyword>
<organism evidence="2 3">
    <name type="scientific">Chrysochromulina ericina virus CeV-01B</name>
    <dbReference type="NCBI Taxonomy" id="3070830"/>
    <lineage>
        <taxon>Viruses</taxon>
        <taxon>Varidnaviria</taxon>
        <taxon>Bamfordvirae</taxon>
        <taxon>Nucleocytoviricota</taxon>
        <taxon>Megaviricetes</taxon>
        <taxon>Imitervirales</taxon>
        <taxon>Mesomimiviridae</taxon>
        <taxon>Tethysvirus</taxon>
        <taxon>Tethysvirus raunefjordenense</taxon>
    </lineage>
</organism>
<evidence type="ECO:0000256" key="1">
    <source>
        <dbReference type="SAM" id="Coils"/>
    </source>
</evidence>